<keyword evidence="3" id="KW-1185">Reference proteome</keyword>
<feature type="compositionally biased region" description="Basic and acidic residues" evidence="1">
    <location>
        <begin position="260"/>
        <end position="272"/>
    </location>
</feature>
<feature type="compositionally biased region" description="Basic residues" evidence="1">
    <location>
        <begin position="546"/>
        <end position="557"/>
    </location>
</feature>
<feature type="compositionally biased region" description="Low complexity" evidence="1">
    <location>
        <begin position="922"/>
        <end position="933"/>
    </location>
</feature>
<evidence type="ECO:0000256" key="1">
    <source>
        <dbReference type="SAM" id="MobiDB-lite"/>
    </source>
</evidence>
<dbReference type="Gene3D" id="1.10.472.80">
    <property type="entry name" value="Ypt/Rab-GAP domain of gyp1p, domain 3"/>
    <property type="match status" value="1"/>
</dbReference>
<feature type="compositionally biased region" description="Basic and acidic residues" evidence="1">
    <location>
        <begin position="999"/>
        <end position="1010"/>
    </location>
</feature>
<dbReference type="OrthoDB" id="27140at2759"/>
<protein>
    <recommendedName>
        <fullName evidence="4">Rab-GAP TBC domain-containing protein</fullName>
    </recommendedName>
</protein>
<dbReference type="RefSeq" id="XP_025363823.1">
    <property type="nucleotide sequence ID" value="XM_025503471.1"/>
</dbReference>
<feature type="region of interest" description="Disordered" evidence="1">
    <location>
        <begin position="725"/>
        <end position="794"/>
    </location>
</feature>
<feature type="compositionally biased region" description="Acidic residues" evidence="1">
    <location>
        <begin position="911"/>
        <end position="921"/>
    </location>
</feature>
<evidence type="ECO:0000313" key="3">
    <source>
        <dbReference type="Proteomes" id="UP000245884"/>
    </source>
</evidence>
<evidence type="ECO:0008006" key="4">
    <source>
        <dbReference type="Google" id="ProtNLM"/>
    </source>
</evidence>
<feature type="compositionally biased region" description="Low complexity" evidence="1">
    <location>
        <begin position="558"/>
        <end position="573"/>
    </location>
</feature>
<feature type="compositionally biased region" description="Acidic residues" evidence="1">
    <location>
        <begin position="1067"/>
        <end position="1088"/>
    </location>
</feature>
<name>A0A316UY28_9BASI</name>
<feature type="compositionally biased region" description="Acidic residues" evidence="1">
    <location>
        <begin position="1046"/>
        <end position="1057"/>
    </location>
</feature>
<dbReference type="AlphaFoldDB" id="A0A316UY28"/>
<accession>A0A316UY28</accession>
<feature type="region of interest" description="Disordered" evidence="1">
    <location>
        <begin position="150"/>
        <end position="202"/>
    </location>
</feature>
<dbReference type="InterPro" id="IPR035969">
    <property type="entry name" value="Rab-GAP_TBC_sf"/>
</dbReference>
<feature type="compositionally biased region" description="Low complexity" evidence="1">
    <location>
        <begin position="371"/>
        <end position="384"/>
    </location>
</feature>
<dbReference type="SUPFAM" id="SSF47923">
    <property type="entry name" value="Ypt/Rab-GAP domain of gyp1p"/>
    <property type="match status" value="2"/>
</dbReference>
<feature type="compositionally biased region" description="Basic residues" evidence="1">
    <location>
        <begin position="409"/>
        <end position="427"/>
    </location>
</feature>
<reference evidence="2 3" key="1">
    <citation type="journal article" date="2018" name="Mol. Biol. Evol.">
        <title>Broad Genomic Sampling Reveals a Smut Pathogenic Ancestry of the Fungal Clade Ustilaginomycotina.</title>
        <authorList>
            <person name="Kijpornyongpan T."/>
            <person name="Mondo S.J."/>
            <person name="Barry K."/>
            <person name="Sandor L."/>
            <person name="Lee J."/>
            <person name="Lipzen A."/>
            <person name="Pangilinan J."/>
            <person name="LaButti K."/>
            <person name="Hainaut M."/>
            <person name="Henrissat B."/>
            <person name="Grigoriev I.V."/>
            <person name="Spatafora J.W."/>
            <person name="Aime M.C."/>
        </authorList>
    </citation>
    <scope>NUCLEOTIDE SEQUENCE [LARGE SCALE GENOMIC DNA]</scope>
    <source>
        <strain evidence="2 3">MCA 5214</strain>
    </source>
</reference>
<dbReference type="GeneID" id="37025294"/>
<feature type="compositionally biased region" description="Basic and acidic residues" evidence="1">
    <location>
        <begin position="725"/>
        <end position="754"/>
    </location>
</feature>
<feature type="compositionally biased region" description="Basic and acidic residues" evidence="1">
    <location>
        <begin position="762"/>
        <end position="781"/>
    </location>
</feature>
<feature type="region of interest" description="Disordered" evidence="1">
    <location>
        <begin position="236"/>
        <end position="599"/>
    </location>
</feature>
<feature type="compositionally biased region" description="Low complexity" evidence="1">
    <location>
        <begin position="153"/>
        <end position="188"/>
    </location>
</feature>
<gene>
    <name evidence="2" type="ORF">BDZ90DRAFT_141248</name>
</gene>
<proteinExistence type="predicted"/>
<sequence>MSASLEEFVELLSSEQHVDISRLRHLARHGIHPAVRGEVWMYLLGVLSADKSQEMTSVRALYNAYDALLSHCQVEPEVRASIEVQANRVWRGRVTPLEARDGDAGQKGSKAMPRTREGAVVYSQEPTIMARKKRSQLVPVAPMNLEPVGLAASSSSSSYPGSSTRSQPPSPGPSSSSSSSTTSSSSSAPQPPPLSAAEREHEEQRIAFVRRVTNIVGVYIAKQAHDKCEARKLRKRLAQEQRRRAQQQQQGAVAQSPGSDSDKSDMTHRGAHELPTSPLPQVNVAHVGHDDGSAYTESPRRSFSRSSSGGSSSQGSGQAHEANIRMPENVIVDEDEEGIQGSPEEPLFDPAMGMGVDDSPLDEEYPDELASSSNGGPGFSSRSRGSSKKGTPRMGGGAQPSDDGSDGGKRHRSHSSRRRRRIGHSRHSSSGSEDGSGSSSQWSADEGQGVHGRARSSNKHNGLGLGLDDSTLLRTPIAGRTTRSGSRTPHQVQPTPSFPQTGGQKRPHQVRSGYSSPLRSNQRSGWQDRSPPMPLSPGVSQSRSRTTSRFRRHHRSRTSGSRSSPSSPRPQSSDEADSDDDSGSGSGSSSSSSSAALDEHEAELQRRLFSPHLIHLCSPLALVSLTKRVEAGVYFAFHRLVHLVSLSPAEHAHQLSVFHSLFRRTLPDLKAYFEEEGVDVTPFVGKWLKGLLAGEGMRLDREGSGGVVRLWDAYFARVRKSDWEPLDGKGKGRSEGNVENDKTSHTRGNGEDKQQLSSSTAETHHSANDEPHARSEREDKHHPHHSAHSSSTDREPLSLHLYVCLSVLQHCKDTLEELDGSECESLLRNLPSHGLEVDKILSEAVNLRLGHRLAVEAAANSAGTGGRAALEKGARDDDEEAEDDDMPKPWSLQPLFFAADDGTFDDFASSSEEDEGTDDAITESTMVSSSSVEANDPSSSARDTASLAEPVKMRNVATNGTAAPLPLDPRREALLSSLPGEGDLDPLLARHLWSASIARKREAAERERAKSKGRSKSKSTSKSGRAAGSARDRGSSSSSGERSGSEIEEEDEDDYYSGEERYRDSPSEEAEDAEEYDEEYEEDDDDDVPSPSTQLSSLPHRPAFVSSRTGSVDDIHAYTRAAGEGEEGGKDK</sequence>
<feature type="compositionally biased region" description="Low complexity" evidence="1">
    <location>
        <begin position="428"/>
        <end position="440"/>
    </location>
</feature>
<feature type="compositionally biased region" description="Low complexity" evidence="1">
    <location>
        <begin position="1020"/>
        <end position="1042"/>
    </location>
</feature>
<feature type="region of interest" description="Disordered" evidence="1">
    <location>
        <begin position="999"/>
        <end position="1132"/>
    </location>
</feature>
<dbReference type="Gene3D" id="1.10.10.750">
    <property type="entry name" value="Ypt/Rab-GAP domain of gyp1p, domain 1"/>
    <property type="match status" value="1"/>
</dbReference>
<feature type="compositionally biased region" description="Low complexity" evidence="1">
    <location>
        <begin position="304"/>
        <end position="317"/>
    </location>
</feature>
<dbReference type="Proteomes" id="UP000245884">
    <property type="component" value="Unassembled WGS sequence"/>
</dbReference>
<dbReference type="STRING" id="1569628.A0A316UY28"/>
<evidence type="ECO:0000313" key="2">
    <source>
        <dbReference type="EMBL" id="PWN29211.1"/>
    </source>
</evidence>
<feature type="compositionally biased region" description="Polar residues" evidence="1">
    <location>
        <begin position="512"/>
        <end position="527"/>
    </location>
</feature>
<dbReference type="EMBL" id="KZ819664">
    <property type="protein sequence ID" value="PWN29211.1"/>
    <property type="molecule type" value="Genomic_DNA"/>
</dbReference>
<feature type="compositionally biased region" description="Low complexity" evidence="1">
    <location>
        <begin position="587"/>
        <end position="596"/>
    </location>
</feature>
<feature type="region of interest" description="Disordered" evidence="1">
    <location>
        <begin position="861"/>
        <end position="890"/>
    </location>
</feature>
<feature type="compositionally biased region" description="Polar residues" evidence="1">
    <location>
        <begin position="481"/>
        <end position="503"/>
    </location>
</feature>
<organism evidence="2 3">
    <name type="scientific">Jaminaea rosea</name>
    <dbReference type="NCBI Taxonomy" id="1569628"/>
    <lineage>
        <taxon>Eukaryota</taxon>
        <taxon>Fungi</taxon>
        <taxon>Dikarya</taxon>
        <taxon>Basidiomycota</taxon>
        <taxon>Ustilaginomycotina</taxon>
        <taxon>Exobasidiomycetes</taxon>
        <taxon>Microstromatales</taxon>
        <taxon>Microstromatales incertae sedis</taxon>
        <taxon>Jaminaea</taxon>
    </lineage>
</organism>
<feature type="region of interest" description="Disordered" evidence="1">
    <location>
        <begin position="906"/>
        <end position="969"/>
    </location>
</feature>
<feature type="compositionally biased region" description="Acidic residues" evidence="1">
    <location>
        <begin position="876"/>
        <end position="885"/>
    </location>
</feature>